<dbReference type="GO" id="GO:0022857">
    <property type="term" value="F:transmembrane transporter activity"/>
    <property type="evidence" value="ECO:0007669"/>
    <property type="project" value="InterPro"/>
</dbReference>
<dbReference type="InterPro" id="IPR052714">
    <property type="entry name" value="MFS_Exporter"/>
</dbReference>
<feature type="transmembrane region" description="Helical" evidence="5">
    <location>
        <begin position="18"/>
        <end position="40"/>
    </location>
</feature>
<dbReference type="CDD" id="cd17489">
    <property type="entry name" value="MFS_YfcJ_like"/>
    <property type="match status" value="1"/>
</dbReference>
<dbReference type="GO" id="GO:0005886">
    <property type="term" value="C:plasma membrane"/>
    <property type="evidence" value="ECO:0007669"/>
    <property type="project" value="UniProtKB-SubCell"/>
</dbReference>
<evidence type="ECO:0000313" key="8">
    <source>
        <dbReference type="Proteomes" id="UP000011760"/>
    </source>
</evidence>
<feature type="transmembrane region" description="Helical" evidence="5">
    <location>
        <begin position="79"/>
        <end position="97"/>
    </location>
</feature>
<dbReference type="STRING" id="1121353.H924_05000"/>
<sequence>MNNTEEPKLLSPTFVMGWIANFLQFLVFYFLITTMALYAIKEFQASETMGGLASSAFVIGAVFSRLVSGYIIDRVGRRRIMLIGVVATTIACALYFFADSLELLIAVRLFHGLSYAFAGTAIMAMVQEIIPAARRSEGTGYLALGTTVSAAIGPAIALFVLGSFDYNTLFWVVMVTSLIGLGAVIFMYLKTSEPAAEGEPVKFSFRSIITPAVLPIGLFMLLVAFAYSGVIAYLNAYAEDRDVLAGAGLFFIAYSIAMFLMRSFLGKLQDRRGDNIVVFFGLIFFALALLVLSFAQQNWQVVVAGVFAGLGYGTLMPAAQSIAVGVVDRTQFGSAFSTLFLFVDLGFGIGPILLGGILSAIGFGSMYLILAGVVVLAALFYLLTHAQHPRAKQGFLPEV</sequence>
<proteinExistence type="predicted"/>
<dbReference type="PROSITE" id="PS50850">
    <property type="entry name" value="MFS"/>
    <property type="match status" value="1"/>
</dbReference>
<keyword evidence="3 5" id="KW-1133">Transmembrane helix</keyword>
<reference evidence="7 8" key="1">
    <citation type="submission" date="2013-02" db="EMBL/GenBank/DDBJ databases">
        <title>The complete genome sequence of Corynebacterium callunae DSM 20147.</title>
        <authorList>
            <person name="Ruckert C."/>
            <person name="Albersmeier A."/>
            <person name="Kalinowski J."/>
        </authorList>
    </citation>
    <scope>NUCLEOTIDE SEQUENCE [LARGE SCALE GENOMIC DNA]</scope>
    <source>
        <strain evidence="7 8">DSM 20147</strain>
    </source>
</reference>
<feature type="transmembrane region" description="Helical" evidence="5">
    <location>
        <begin position="209"/>
        <end position="231"/>
    </location>
</feature>
<dbReference type="PANTHER" id="PTHR23531">
    <property type="entry name" value="QUINOLENE RESISTANCE PROTEIN NORA"/>
    <property type="match status" value="1"/>
</dbReference>
<comment type="subcellular location">
    <subcellularLocation>
        <location evidence="1">Cell membrane</location>
        <topology evidence="1">Multi-pass membrane protein</topology>
    </subcellularLocation>
</comment>
<dbReference type="Gene3D" id="1.20.1250.20">
    <property type="entry name" value="MFS general substrate transporter like domains"/>
    <property type="match status" value="1"/>
</dbReference>
<evidence type="ECO:0000256" key="1">
    <source>
        <dbReference type="ARBA" id="ARBA00004651"/>
    </source>
</evidence>
<dbReference type="PROSITE" id="PS00216">
    <property type="entry name" value="SUGAR_TRANSPORT_1"/>
    <property type="match status" value="1"/>
</dbReference>
<feature type="transmembrane region" description="Helical" evidence="5">
    <location>
        <begin position="168"/>
        <end position="189"/>
    </location>
</feature>
<dbReference type="PATRIC" id="fig|1121353.3.peg.1024"/>
<feature type="transmembrane region" description="Helical" evidence="5">
    <location>
        <begin position="276"/>
        <end position="295"/>
    </location>
</feature>
<evidence type="ECO:0000256" key="3">
    <source>
        <dbReference type="ARBA" id="ARBA00022989"/>
    </source>
</evidence>
<feature type="transmembrane region" description="Helical" evidence="5">
    <location>
        <begin position="138"/>
        <end position="162"/>
    </location>
</feature>
<dbReference type="Pfam" id="PF07690">
    <property type="entry name" value="MFS_1"/>
    <property type="match status" value="2"/>
</dbReference>
<dbReference type="InterPro" id="IPR005829">
    <property type="entry name" value="Sugar_transporter_CS"/>
</dbReference>
<dbReference type="SUPFAM" id="SSF103473">
    <property type="entry name" value="MFS general substrate transporter"/>
    <property type="match status" value="1"/>
</dbReference>
<dbReference type="EMBL" id="CP004354">
    <property type="protein sequence ID" value="AGG66446.1"/>
    <property type="molecule type" value="Genomic_DNA"/>
</dbReference>
<organism evidence="7 8">
    <name type="scientific">Corynebacterium callunae DSM 20147</name>
    <dbReference type="NCBI Taxonomy" id="1121353"/>
    <lineage>
        <taxon>Bacteria</taxon>
        <taxon>Bacillati</taxon>
        <taxon>Actinomycetota</taxon>
        <taxon>Actinomycetes</taxon>
        <taxon>Mycobacteriales</taxon>
        <taxon>Corynebacteriaceae</taxon>
        <taxon>Corynebacterium</taxon>
    </lineage>
</organism>
<gene>
    <name evidence="7" type="ORF">H924_05000</name>
</gene>
<feature type="transmembrane region" description="Helical" evidence="5">
    <location>
        <begin position="52"/>
        <end position="72"/>
    </location>
</feature>
<dbReference type="AlphaFoldDB" id="M1TQ18"/>
<evidence type="ECO:0000313" key="7">
    <source>
        <dbReference type="EMBL" id="AGG66446.1"/>
    </source>
</evidence>
<dbReference type="Proteomes" id="UP000011760">
    <property type="component" value="Chromosome"/>
</dbReference>
<protein>
    <recommendedName>
        <fullName evidence="6">Major facilitator superfamily (MFS) profile domain-containing protein</fullName>
    </recommendedName>
</protein>
<feature type="domain" description="Major facilitator superfamily (MFS) profile" evidence="6">
    <location>
        <begin position="13"/>
        <end position="389"/>
    </location>
</feature>
<name>M1TQ18_9CORY</name>
<evidence type="ECO:0000256" key="4">
    <source>
        <dbReference type="ARBA" id="ARBA00023136"/>
    </source>
</evidence>
<keyword evidence="2 5" id="KW-0812">Transmembrane</keyword>
<dbReference type="InterPro" id="IPR020846">
    <property type="entry name" value="MFS_dom"/>
</dbReference>
<dbReference type="eggNOG" id="COG2814">
    <property type="taxonomic scope" value="Bacteria"/>
</dbReference>
<dbReference type="OrthoDB" id="9814001at2"/>
<dbReference type="InterPro" id="IPR036259">
    <property type="entry name" value="MFS_trans_sf"/>
</dbReference>
<dbReference type="PANTHER" id="PTHR23531:SF1">
    <property type="entry name" value="QUINOLENE RESISTANCE PROTEIN NORA"/>
    <property type="match status" value="1"/>
</dbReference>
<evidence type="ECO:0000256" key="2">
    <source>
        <dbReference type="ARBA" id="ARBA00022692"/>
    </source>
</evidence>
<evidence type="ECO:0000259" key="6">
    <source>
        <dbReference type="PROSITE" id="PS50850"/>
    </source>
</evidence>
<dbReference type="KEGG" id="ccn:H924_05000"/>
<accession>M1TQ18</accession>
<feature type="transmembrane region" description="Helical" evidence="5">
    <location>
        <begin position="364"/>
        <end position="383"/>
    </location>
</feature>
<evidence type="ECO:0000256" key="5">
    <source>
        <dbReference type="SAM" id="Phobius"/>
    </source>
</evidence>
<feature type="transmembrane region" description="Helical" evidence="5">
    <location>
        <begin position="103"/>
        <end position="126"/>
    </location>
</feature>
<feature type="transmembrane region" description="Helical" evidence="5">
    <location>
        <begin position="301"/>
        <end position="327"/>
    </location>
</feature>
<dbReference type="InterPro" id="IPR011701">
    <property type="entry name" value="MFS"/>
</dbReference>
<dbReference type="HOGENOM" id="CLU_001265_10_13_11"/>
<keyword evidence="8" id="KW-1185">Reference proteome</keyword>
<keyword evidence="4 5" id="KW-0472">Membrane</keyword>
<feature type="transmembrane region" description="Helical" evidence="5">
    <location>
        <begin position="243"/>
        <end position="264"/>
    </location>
</feature>
<feature type="transmembrane region" description="Helical" evidence="5">
    <location>
        <begin position="339"/>
        <end position="358"/>
    </location>
</feature>